<dbReference type="GO" id="GO:0005737">
    <property type="term" value="C:cytoplasm"/>
    <property type="evidence" value="ECO:0007669"/>
    <property type="project" value="TreeGrafter"/>
</dbReference>
<dbReference type="STRING" id="1262450.S3C8L5"/>
<dbReference type="InterPro" id="IPR051323">
    <property type="entry name" value="AtsK-like"/>
</dbReference>
<accession>S3C8L5</accession>
<keyword evidence="9" id="KW-1185">Reference proteome</keyword>
<dbReference type="PANTHER" id="PTHR30468:SF10">
    <property type="entry name" value="TAUD_TFDA-LIKE DOMAIN-CONTAINING PROTEIN"/>
    <property type="match status" value="1"/>
</dbReference>
<evidence type="ECO:0000313" key="8">
    <source>
        <dbReference type="EMBL" id="EPE09844.1"/>
    </source>
</evidence>
<dbReference type="GO" id="GO:0016706">
    <property type="term" value="F:2-oxoglutarate-dependent dioxygenase activity"/>
    <property type="evidence" value="ECO:0007669"/>
    <property type="project" value="TreeGrafter"/>
</dbReference>
<evidence type="ECO:0000256" key="6">
    <source>
        <dbReference type="ARBA" id="ARBA00023004"/>
    </source>
</evidence>
<keyword evidence="3" id="KW-0479">Metal-binding</keyword>
<evidence type="ECO:0000256" key="4">
    <source>
        <dbReference type="ARBA" id="ARBA00022964"/>
    </source>
</evidence>
<dbReference type="VEuPathDB" id="FungiDB:F503_07620"/>
<keyword evidence="5" id="KW-0560">Oxidoreductase</keyword>
<dbReference type="OMA" id="FTTHIVE"/>
<reference evidence="8 9" key="1">
    <citation type="journal article" date="2013" name="BMC Genomics">
        <title>The genome and transcriptome of the pine saprophyte Ophiostoma piceae, and a comparison with the bark beetle-associated pine pathogen Grosmannia clavigera.</title>
        <authorList>
            <person name="Haridas S."/>
            <person name="Wang Y."/>
            <person name="Lim L."/>
            <person name="Massoumi Alamouti S."/>
            <person name="Jackman S."/>
            <person name="Docking R."/>
            <person name="Robertson G."/>
            <person name="Birol I."/>
            <person name="Bohlmann J."/>
            <person name="Breuil C."/>
        </authorList>
    </citation>
    <scope>NUCLEOTIDE SEQUENCE [LARGE SCALE GENOMIC DNA]</scope>
    <source>
        <strain evidence="8 9">UAMH 11346</strain>
    </source>
</reference>
<evidence type="ECO:0000259" key="7">
    <source>
        <dbReference type="Pfam" id="PF02668"/>
    </source>
</evidence>
<keyword evidence="6" id="KW-0408">Iron</keyword>
<comment type="cofactor">
    <cofactor evidence="1">
        <name>Fe(2+)</name>
        <dbReference type="ChEBI" id="CHEBI:29033"/>
    </cofactor>
</comment>
<dbReference type="Pfam" id="PF02668">
    <property type="entry name" value="TauD"/>
    <property type="match status" value="1"/>
</dbReference>
<dbReference type="Proteomes" id="UP000016923">
    <property type="component" value="Unassembled WGS sequence"/>
</dbReference>
<evidence type="ECO:0000313" key="9">
    <source>
        <dbReference type="Proteomes" id="UP000016923"/>
    </source>
</evidence>
<name>S3C8L5_OPHP1</name>
<dbReference type="GO" id="GO:0046872">
    <property type="term" value="F:metal ion binding"/>
    <property type="evidence" value="ECO:0007669"/>
    <property type="project" value="UniProtKB-KW"/>
</dbReference>
<sequence length="336" mass="37499">MSSSAVRKPLTYSGSLDGYESFDVTPTIGREFPHVQLSTLLSDDTKVRDLAILVSQRGVVFFRDQDLRPIEQRQLVDKLGQLSGKPQTSKIHRHASIGKAAEAASKTLPDGEPRPDEVLVLSTDTAKSGHKAHGSQLKPLASTLWHSDITFENVPSDYAVLKMNIAPETGGDTIWASGYEAYDRLSPAWKKLAESLTATHRNLTLKRAALELDAQYIEENRGSPDNEGLDFEATHPVVRTNPVTGWKSLMAAGHQVHDGEFNDVTPREDEILKAYFLQLVVENHDLQVRFKWNKNDVAIWDNDYEALRHGSRYVSIGEKPYLDLNSKSRRAALSKL</sequence>
<protein>
    <recommendedName>
        <fullName evidence="7">TauD/TfdA-like domain-containing protein</fullName>
    </recommendedName>
</protein>
<evidence type="ECO:0000256" key="3">
    <source>
        <dbReference type="ARBA" id="ARBA00022723"/>
    </source>
</evidence>
<dbReference type="EMBL" id="KE148147">
    <property type="protein sequence ID" value="EPE09844.1"/>
    <property type="molecule type" value="Genomic_DNA"/>
</dbReference>
<feature type="domain" description="TauD/TfdA-like" evidence="7">
    <location>
        <begin position="22"/>
        <end position="302"/>
    </location>
</feature>
<organism evidence="8 9">
    <name type="scientific">Ophiostoma piceae (strain UAMH 11346)</name>
    <name type="common">Sap stain fungus</name>
    <dbReference type="NCBI Taxonomy" id="1262450"/>
    <lineage>
        <taxon>Eukaryota</taxon>
        <taxon>Fungi</taxon>
        <taxon>Dikarya</taxon>
        <taxon>Ascomycota</taxon>
        <taxon>Pezizomycotina</taxon>
        <taxon>Sordariomycetes</taxon>
        <taxon>Sordariomycetidae</taxon>
        <taxon>Ophiostomatales</taxon>
        <taxon>Ophiostomataceae</taxon>
        <taxon>Ophiostoma</taxon>
    </lineage>
</organism>
<dbReference type="InterPro" id="IPR003819">
    <property type="entry name" value="TauD/TfdA-like"/>
</dbReference>
<evidence type="ECO:0000256" key="1">
    <source>
        <dbReference type="ARBA" id="ARBA00001954"/>
    </source>
</evidence>
<dbReference type="PANTHER" id="PTHR30468">
    <property type="entry name" value="ALPHA-KETOGLUTARATE-DEPENDENT SULFONATE DIOXYGENASE"/>
    <property type="match status" value="1"/>
</dbReference>
<dbReference type="Gene3D" id="3.60.130.10">
    <property type="entry name" value="Clavaminate synthase-like"/>
    <property type="match status" value="1"/>
</dbReference>
<dbReference type="OrthoDB" id="10257314at2759"/>
<dbReference type="HOGENOM" id="CLU_036005_1_0_1"/>
<dbReference type="SUPFAM" id="SSF51197">
    <property type="entry name" value="Clavaminate synthase-like"/>
    <property type="match status" value="1"/>
</dbReference>
<dbReference type="eggNOG" id="ENOG502QS4K">
    <property type="taxonomic scope" value="Eukaryota"/>
</dbReference>
<comment type="similarity">
    <text evidence="2">Belongs to the TfdA dioxygenase family.</text>
</comment>
<keyword evidence="4" id="KW-0223">Dioxygenase</keyword>
<dbReference type="InterPro" id="IPR042098">
    <property type="entry name" value="TauD-like_sf"/>
</dbReference>
<dbReference type="AlphaFoldDB" id="S3C8L5"/>
<evidence type="ECO:0000256" key="2">
    <source>
        <dbReference type="ARBA" id="ARBA00005896"/>
    </source>
</evidence>
<evidence type="ECO:0000256" key="5">
    <source>
        <dbReference type="ARBA" id="ARBA00023002"/>
    </source>
</evidence>
<gene>
    <name evidence="8" type="ORF">F503_07620</name>
</gene>
<proteinExistence type="inferred from homology"/>